<sequence length="678" mass="72954">MEMKDKDTEAATNGQYKGSPGGEKEDVVSSVVAVDPATQCGLGSFHPPWLQNCSNMKSFTAILSCVTVFGSMNFSYYTAVITQIEKQFGLSSSVTGFIKNVDNIGYMSTVLIVAHFCRYANKPRLFAFSIVGVSAAIFLFAVPHFIYGAGSLSVGDGGMNESLAEQRGDGGKFEYCGDNPGATEEGGCRSRNYLSSFNTGALVIFIVSELLQGVALSPKLTLSITYMDDNAKNNSPKYFGFLFATRAMAPVLGFLLGAWTTSLYVDLTDPGLSKRDPRWVGAWWLGFVICAVCSVVWAVPMSMFPSKTLDDTAAVDDGKSLAEQTEKQKLAEDFKDLPKAIGRLLRNPVFVFVLAGCCFNSYLVGFFTFLPKYLETYFGYSASFASVLTGVFTSFGWALGPIISGRIMASIKATPSSAIKMILILQVMAGFGYLSSLVITCPGGNWAGTLDIQRPNLTFACNAECGCDPLVFTPVCGADGVNYYSPCYAGCHGRGSAHEDEAAEFHDCACVEGGKAVEGLCESNCRMIIPYLCVMAITSLLSSMTMIPMIMALMRCVDYRDKALSIAFFSFIAQIVSFPAPAAFGLAIDSTCLAQQASCTRKGACLLYDKSSFRFRLHGVAVLLKIGATISYALALYYSRNKTYEQCAEAKPSTTAQTDAQTEDTAVDEQGSMLAAKA</sequence>
<dbReference type="PROSITE" id="PS51465">
    <property type="entry name" value="KAZAL_2"/>
    <property type="match status" value="1"/>
</dbReference>
<protein>
    <recommendedName>
        <fullName evidence="8">Solute carrier organic anion transporter family member</fullName>
    </recommendedName>
</protein>
<keyword evidence="8" id="KW-0406">Ion transport</keyword>
<dbReference type="PANTHER" id="PTHR11388:SF142">
    <property type="entry name" value="SOLUTE CARRIER ORGANIC ANION TRANSPORTER FAMILY MEMBER 5A1"/>
    <property type="match status" value="1"/>
</dbReference>
<dbReference type="GO" id="GO:0043252">
    <property type="term" value="P:sodium-independent organic anion transport"/>
    <property type="evidence" value="ECO:0007669"/>
    <property type="project" value="TreeGrafter"/>
</dbReference>
<organism evidence="11 12">
    <name type="scientific">Ridgeia piscesae</name>
    <name type="common">Tubeworm</name>
    <dbReference type="NCBI Taxonomy" id="27915"/>
    <lineage>
        <taxon>Eukaryota</taxon>
        <taxon>Metazoa</taxon>
        <taxon>Spiralia</taxon>
        <taxon>Lophotrochozoa</taxon>
        <taxon>Annelida</taxon>
        <taxon>Polychaeta</taxon>
        <taxon>Sedentaria</taxon>
        <taxon>Canalipalpata</taxon>
        <taxon>Sabellida</taxon>
        <taxon>Siboglinidae</taxon>
        <taxon>Ridgeia</taxon>
    </lineage>
</organism>
<comment type="caution">
    <text evidence="8">Lacks conserved residue(s) required for the propagation of feature annotation.</text>
</comment>
<evidence type="ECO:0000256" key="1">
    <source>
        <dbReference type="ARBA" id="ARBA00004651"/>
    </source>
</evidence>
<evidence type="ECO:0000256" key="4">
    <source>
        <dbReference type="ARBA" id="ARBA00022692"/>
    </source>
</evidence>
<feature type="transmembrane region" description="Helical" evidence="8">
    <location>
        <begin position="349"/>
        <end position="371"/>
    </location>
</feature>
<dbReference type="GO" id="GO:0016323">
    <property type="term" value="C:basolateral plasma membrane"/>
    <property type="evidence" value="ECO:0007669"/>
    <property type="project" value="TreeGrafter"/>
</dbReference>
<evidence type="ECO:0000313" key="12">
    <source>
        <dbReference type="Proteomes" id="UP001209878"/>
    </source>
</evidence>
<keyword evidence="8" id="KW-0813">Transport</keyword>
<keyword evidence="3" id="KW-1003">Cell membrane</keyword>
<dbReference type="InterPro" id="IPR004156">
    <property type="entry name" value="OATP"/>
</dbReference>
<dbReference type="Pfam" id="PF07648">
    <property type="entry name" value="Kazal_2"/>
    <property type="match status" value="1"/>
</dbReference>
<dbReference type="CDD" id="cd17336">
    <property type="entry name" value="MFS_SLCO_OATP"/>
    <property type="match status" value="1"/>
</dbReference>
<evidence type="ECO:0000256" key="7">
    <source>
        <dbReference type="ARBA" id="ARBA00023157"/>
    </source>
</evidence>
<dbReference type="AlphaFoldDB" id="A0AAD9P7H4"/>
<dbReference type="PANTHER" id="PTHR11388">
    <property type="entry name" value="ORGANIC ANION TRANSPORTER"/>
    <property type="match status" value="1"/>
</dbReference>
<evidence type="ECO:0000256" key="8">
    <source>
        <dbReference type="RuleBase" id="RU362056"/>
    </source>
</evidence>
<dbReference type="Proteomes" id="UP001209878">
    <property type="component" value="Unassembled WGS sequence"/>
</dbReference>
<feature type="transmembrane region" description="Helical" evidence="8">
    <location>
        <begin position="238"/>
        <end position="259"/>
    </location>
</feature>
<dbReference type="InterPro" id="IPR002350">
    <property type="entry name" value="Kazal_dom"/>
</dbReference>
<feature type="transmembrane region" description="Helical" evidence="8">
    <location>
        <begin position="199"/>
        <end position="217"/>
    </location>
</feature>
<dbReference type="GO" id="GO:0015347">
    <property type="term" value="F:sodium-independent organic anion transmembrane transporter activity"/>
    <property type="evidence" value="ECO:0007669"/>
    <property type="project" value="TreeGrafter"/>
</dbReference>
<keyword evidence="6 8" id="KW-0472">Membrane</keyword>
<feature type="transmembrane region" description="Helical" evidence="8">
    <location>
        <begin position="566"/>
        <end position="588"/>
    </location>
</feature>
<evidence type="ECO:0000259" key="10">
    <source>
        <dbReference type="PROSITE" id="PS51465"/>
    </source>
</evidence>
<feature type="transmembrane region" description="Helical" evidence="8">
    <location>
        <begin position="421"/>
        <end position="439"/>
    </location>
</feature>
<evidence type="ECO:0000256" key="5">
    <source>
        <dbReference type="ARBA" id="ARBA00022989"/>
    </source>
</evidence>
<proteinExistence type="inferred from homology"/>
<dbReference type="Pfam" id="PF03137">
    <property type="entry name" value="OATP"/>
    <property type="match status" value="1"/>
</dbReference>
<evidence type="ECO:0000256" key="2">
    <source>
        <dbReference type="ARBA" id="ARBA00009657"/>
    </source>
</evidence>
<comment type="similarity">
    <text evidence="2 8">Belongs to the organo anion transporter (TC 2.A.60) family.</text>
</comment>
<dbReference type="SUPFAM" id="SSF103473">
    <property type="entry name" value="MFS general substrate transporter"/>
    <property type="match status" value="1"/>
</dbReference>
<feature type="transmembrane region" description="Helical" evidence="8">
    <location>
        <begin position="279"/>
        <end position="299"/>
    </location>
</feature>
<feature type="region of interest" description="Disordered" evidence="9">
    <location>
        <begin position="1"/>
        <end position="24"/>
    </location>
</feature>
<name>A0AAD9P7H4_RIDPI</name>
<evidence type="ECO:0000313" key="11">
    <source>
        <dbReference type="EMBL" id="KAK2189583.1"/>
    </source>
</evidence>
<dbReference type="EMBL" id="JAODUO010000102">
    <property type="protein sequence ID" value="KAK2189583.1"/>
    <property type="molecule type" value="Genomic_DNA"/>
</dbReference>
<dbReference type="NCBIfam" id="TIGR00805">
    <property type="entry name" value="oat"/>
    <property type="match status" value="1"/>
</dbReference>
<feature type="domain" description="Kazal-like" evidence="10">
    <location>
        <begin position="455"/>
        <end position="512"/>
    </location>
</feature>
<dbReference type="GO" id="GO:0006811">
    <property type="term" value="P:monoatomic ion transport"/>
    <property type="evidence" value="ECO:0007669"/>
    <property type="project" value="UniProtKB-KW"/>
</dbReference>
<feature type="transmembrane region" description="Helical" evidence="8">
    <location>
        <begin position="617"/>
        <end position="638"/>
    </location>
</feature>
<evidence type="ECO:0000256" key="9">
    <source>
        <dbReference type="SAM" id="MobiDB-lite"/>
    </source>
</evidence>
<gene>
    <name evidence="11" type="ORF">NP493_102g04004</name>
</gene>
<feature type="transmembrane region" description="Helical" evidence="8">
    <location>
        <begin position="377"/>
        <end position="400"/>
    </location>
</feature>
<keyword evidence="12" id="KW-1185">Reference proteome</keyword>
<dbReference type="InterPro" id="IPR036259">
    <property type="entry name" value="MFS_trans_sf"/>
</dbReference>
<keyword evidence="4 8" id="KW-0812">Transmembrane</keyword>
<feature type="transmembrane region" description="Helical" evidence="8">
    <location>
        <begin position="528"/>
        <end position="554"/>
    </location>
</feature>
<evidence type="ECO:0000256" key="3">
    <source>
        <dbReference type="ARBA" id="ARBA00022475"/>
    </source>
</evidence>
<feature type="transmembrane region" description="Helical" evidence="8">
    <location>
        <begin position="125"/>
        <end position="147"/>
    </location>
</feature>
<dbReference type="Gene3D" id="1.20.1250.20">
    <property type="entry name" value="MFS general substrate transporter like domains"/>
    <property type="match status" value="1"/>
</dbReference>
<evidence type="ECO:0000256" key="6">
    <source>
        <dbReference type="ARBA" id="ARBA00023136"/>
    </source>
</evidence>
<comment type="caution">
    <text evidence="11">The sequence shown here is derived from an EMBL/GenBank/DDBJ whole genome shotgun (WGS) entry which is preliminary data.</text>
</comment>
<keyword evidence="5 8" id="KW-1133">Transmembrane helix</keyword>
<reference evidence="11" key="1">
    <citation type="journal article" date="2023" name="Mol. Biol. Evol.">
        <title>Third-Generation Sequencing Reveals the Adaptive Role of the Epigenome in Three Deep-Sea Polychaetes.</title>
        <authorList>
            <person name="Perez M."/>
            <person name="Aroh O."/>
            <person name="Sun Y."/>
            <person name="Lan Y."/>
            <person name="Juniper S.K."/>
            <person name="Young C.R."/>
            <person name="Angers B."/>
            <person name="Qian P.Y."/>
        </authorList>
    </citation>
    <scope>NUCLEOTIDE SEQUENCE</scope>
    <source>
        <strain evidence="11">R07B-5</strain>
    </source>
</reference>
<comment type="subcellular location">
    <subcellularLocation>
        <location evidence="1 8">Cell membrane</location>
        <topology evidence="1 8">Multi-pass membrane protein</topology>
    </subcellularLocation>
</comment>
<accession>A0AAD9P7H4</accession>
<dbReference type="InterPro" id="IPR036058">
    <property type="entry name" value="Kazal_dom_sf"/>
</dbReference>
<keyword evidence="7" id="KW-1015">Disulfide bond</keyword>
<feature type="region of interest" description="Disordered" evidence="9">
    <location>
        <begin position="653"/>
        <end position="678"/>
    </location>
</feature>
<dbReference type="SUPFAM" id="SSF100895">
    <property type="entry name" value="Kazal-type serine protease inhibitors"/>
    <property type="match status" value="1"/>
</dbReference>